<dbReference type="NCBIfam" id="TIGR02532">
    <property type="entry name" value="IV_pilin_GFxxxE"/>
    <property type="match status" value="1"/>
</dbReference>
<protein>
    <recommendedName>
        <fullName evidence="4">Type II secretion system protein J</fullName>
    </recommendedName>
</protein>
<evidence type="ECO:0000313" key="2">
    <source>
        <dbReference type="EMBL" id="PIW75475.1"/>
    </source>
</evidence>
<comment type="caution">
    <text evidence="2">The sequence shown here is derived from an EMBL/GenBank/DDBJ whole genome shotgun (WGS) entry which is preliminary data.</text>
</comment>
<feature type="transmembrane region" description="Helical" evidence="1">
    <location>
        <begin position="15"/>
        <end position="36"/>
    </location>
</feature>
<dbReference type="EMBL" id="PFGX01000047">
    <property type="protein sequence ID" value="PIW75475.1"/>
    <property type="molecule type" value="Genomic_DNA"/>
</dbReference>
<organism evidence="2 3">
    <name type="scientific">Candidatus Portnoybacteria bacterium CG_4_8_14_3_um_filter_44_10</name>
    <dbReference type="NCBI Taxonomy" id="1974802"/>
    <lineage>
        <taxon>Bacteria</taxon>
        <taxon>Candidatus Portnoyibacteriota</taxon>
    </lineage>
</organism>
<evidence type="ECO:0000313" key="3">
    <source>
        <dbReference type="Proteomes" id="UP000231280"/>
    </source>
</evidence>
<proteinExistence type="predicted"/>
<accession>A0A2M7IG34</accession>
<gene>
    <name evidence="2" type="ORF">CO002_01780</name>
</gene>
<keyword evidence="1" id="KW-1133">Transmembrane helix</keyword>
<keyword evidence="1" id="KW-0472">Membrane</keyword>
<sequence>MTQIKRAGFTLIESIMAIAIFTVAMLVVSAFILTMYRTQGYIFNQSQAISEARKGVETMVKEIRESQVAESGAYTIETTNDYEFTFYGDIDKDLTIEKVRYFVDGADFKKGVTKPTFVSQLSDLPAQYLSQDEQVSVLSRFVRSAPPIFRYYDDSGNELPAPARRKDTTMMKLRLAINVDPARPPDDFVLESEVQIRNLKTNL</sequence>
<keyword evidence="1" id="KW-0812">Transmembrane</keyword>
<dbReference type="Proteomes" id="UP000231280">
    <property type="component" value="Unassembled WGS sequence"/>
</dbReference>
<reference evidence="3" key="1">
    <citation type="submission" date="2017-09" db="EMBL/GenBank/DDBJ databases">
        <title>Depth-based differentiation of microbial function through sediment-hosted aquifers and enrichment of novel symbionts in the deep terrestrial subsurface.</title>
        <authorList>
            <person name="Probst A.J."/>
            <person name="Ladd B."/>
            <person name="Jarett J.K."/>
            <person name="Geller-Mcgrath D.E."/>
            <person name="Sieber C.M.K."/>
            <person name="Emerson J.B."/>
            <person name="Anantharaman K."/>
            <person name="Thomas B.C."/>
            <person name="Malmstrom R."/>
            <person name="Stieglmeier M."/>
            <person name="Klingl A."/>
            <person name="Woyke T."/>
            <person name="Ryan C.M."/>
            <person name="Banfield J.F."/>
        </authorList>
    </citation>
    <scope>NUCLEOTIDE SEQUENCE [LARGE SCALE GENOMIC DNA]</scope>
</reference>
<dbReference type="InterPro" id="IPR012902">
    <property type="entry name" value="N_methyl_site"/>
</dbReference>
<dbReference type="Pfam" id="PF07963">
    <property type="entry name" value="N_methyl"/>
    <property type="match status" value="1"/>
</dbReference>
<name>A0A2M7IG34_9BACT</name>
<dbReference type="PROSITE" id="PS00409">
    <property type="entry name" value="PROKAR_NTER_METHYL"/>
    <property type="match status" value="1"/>
</dbReference>
<evidence type="ECO:0008006" key="4">
    <source>
        <dbReference type="Google" id="ProtNLM"/>
    </source>
</evidence>
<dbReference type="AlphaFoldDB" id="A0A2M7IG34"/>
<evidence type="ECO:0000256" key="1">
    <source>
        <dbReference type="SAM" id="Phobius"/>
    </source>
</evidence>